<reference evidence="3 4" key="1">
    <citation type="submission" date="2016-10" db="EMBL/GenBank/DDBJ databases">
        <authorList>
            <person name="de Groot N.N."/>
        </authorList>
    </citation>
    <scope>NUCLEOTIDE SEQUENCE [LARGE SCALE GENOMIC DNA]</scope>
    <source>
        <strain evidence="3 4">CGMCC 1.7059</strain>
    </source>
</reference>
<proteinExistence type="predicted"/>
<name>A0A1H3B506_9GAMM</name>
<organism evidence="3 4">
    <name type="scientific">Marinobacter mobilis</name>
    <dbReference type="NCBI Taxonomy" id="488533"/>
    <lineage>
        <taxon>Bacteria</taxon>
        <taxon>Pseudomonadati</taxon>
        <taxon>Pseudomonadota</taxon>
        <taxon>Gammaproteobacteria</taxon>
        <taxon>Pseudomonadales</taxon>
        <taxon>Marinobacteraceae</taxon>
        <taxon>Marinobacter</taxon>
    </lineage>
</organism>
<dbReference type="InterPro" id="IPR012902">
    <property type="entry name" value="N_methyl_site"/>
</dbReference>
<keyword evidence="4" id="KW-1185">Reference proteome</keyword>
<dbReference type="STRING" id="488533.SAMN04487960_108223"/>
<dbReference type="NCBIfam" id="TIGR02532">
    <property type="entry name" value="IV_pilin_GFxxxE"/>
    <property type="match status" value="1"/>
</dbReference>
<dbReference type="EMBL" id="FNNE01000008">
    <property type="protein sequence ID" value="SDX37100.1"/>
    <property type="molecule type" value="Genomic_DNA"/>
</dbReference>
<dbReference type="InterPro" id="IPR045584">
    <property type="entry name" value="Pilin-like"/>
</dbReference>
<dbReference type="Gene3D" id="3.30.700.10">
    <property type="entry name" value="Glycoprotein, Type 4 Pilin"/>
    <property type="match status" value="1"/>
</dbReference>
<dbReference type="PRINTS" id="PR00813">
    <property type="entry name" value="BCTERIALGSPG"/>
</dbReference>
<accession>A0A1H3B506</accession>
<dbReference type="InterPro" id="IPR031982">
    <property type="entry name" value="PilE-like"/>
</dbReference>
<evidence type="ECO:0000313" key="3">
    <source>
        <dbReference type="EMBL" id="SDX37100.1"/>
    </source>
</evidence>
<keyword evidence="2" id="KW-1133">Transmembrane helix</keyword>
<evidence type="ECO:0000256" key="1">
    <source>
        <dbReference type="ARBA" id="ARBA00022481"/>
    </source>
</evidence>
<dbReference type="PANTHER" id="PTHR30093:SF47">
    <property type="entry name" value="TYPE IV PILUS NON-CORE MINOR PILIN PILE"/>
    <property type="match status" value="1"/>
</dbReference>
<dbReference type="GO" id="GO:0015628">
    <property type="term" value="P:protein secretion by the type II secretion system"/>
    <property type="evidence" value="ECO:0007669"/>
    <property type="project" value="InterPro"/>
</dbReference>
<dbReference type="GO" id="GO:0043683">
    <property type="term" value="P:type IV pilus assembly"/>
    <property type="evidence" value="ECO:0007669"/>
    <property type="project" value="InterPro"/>
</dbReference>
<feature type="transmembrane region" description="Helical" evidence="2">
    <location>
        <begin position="14"/>
        <end position="37"/>
    </location>
</feature>
<dbReference type="SUPFAM" id="SSF54523">
    <property type="entry name" value="Pili subunits"/>
    <property type="match status" value="1"/>
</dbReference>
<gene>
    <name evidence="3" type="ORF">SAMN04487960_108223</name>
</gene>
<protein>
    <submittedName>
        <fullName evidence="3">Type IV pilus assembly protein PilE</fullName>
    </submittedName>
</protein>
<dbReference type="Proteomes" id="UP000199675">
    <property type="component" value="Unassembled WGS sequence"/>
</dbReference>
<dbReference type="AlphaFoldDB" id="A0A1H3B506"/>
<dbReference type="InterPro" id="IPR000983">
    <property type="entry name" value="Bac_GSPG_pilin"/>
</dbReference>
<sequence length="144" mass="15207">MILGEAQHALSRRAVGFTLIELMIVVAIIGIIAAIAYPSYQQHVERTRATDAQGALMSLANALERYHTQNNTYVGASVGAGGIFPAESPVDGSAKFYDLAIVDAADPSIANTAANSYRLEARPKNGQGGGTIILMSTGQKTNWN</sequence>
<dbReference type="PANTHER" id="PTHR30093">
    <property type="entry name" value="GENERAL SECRETION PATHWAY PROTEIN G"/>
    <property type="match status" value="1"/>
</dbReference>
<keyword evidence="2" id="KW-0472">Membrane</keyword>
<keyword evidence="2" id="KW-0812">Transmembrane</keyword>
<dbReference type="Pfam" id="PF07963">
    <property type="entry name" value="N_methyl"/>
    <property type="match status" value="1"/>
</dbReference>
<dbReference type="Pfam" id="PF16732">
    <property type="entry name" value="ComP_DUS"/>
    <property type="match status" value="1"/>
</dbReference>
<evidence type="ECO:0000313" key="4">
    <source>
        <dbReference type="Proteomes" id="UP000199675"/>
    </source>
</evidence>
<keyword evidence="1" id="KW-0488">Methylation</keyword>
<evidence type="ECO:0000256" key="2">
    <source>
        <dbReference type="SAM" id="Phobius"/>
    </source>
</evidence>
<dbReference type="GO" id="GO:0015627">
    <property type="term" value="C:type II protein secretion system complex"/>
    <property type="evidence" value="ECO:0007669"/>
    <property type="project" value="InterPro"/>
</dbReference>